<dbReference type="GO" id="GO:0005576">
    <property type="term" value="C:extracellular region"/>
    <property type="evidence" value="ECO:0007669"/>
    <property type="project" value="UniProtKB-SubCell"/>
</dbReference>
<proteinExistence type="inferred from homology"/>
<comment type="similarity">
    <text evidence="2 5">Belongs to the RxLR effector family.</text>
</comment>
<keyword evidence="4 5" id="KW-0732">Signal</keyword>
<evidence type="ECO:0000256" key="5">
    <source>
        <dbReference type="RuleBase" id="RU367124"/>
    </source>
</evidence>
<reference evidence="6" key="1">
    <citation type="submission" date="2021-02" db="EMBL/GenBank/DDBJ databases">
        <authorList>
            <person name="Palmer J.M."/>
        </authorList>
    </citation>
    <scope>NUCLEOTIDE SEQUENCE</scope>
    <source>
        <strain evidence="6">SCRP23</strain>
    </source>
</reference>
<evidence type="ECO:0000313" key="7">
    <source>
        <dbReference type="Proteomes" id="UP000693981"/>
    </source>
</evidence>
<gene>
    <name evidence="6" type="ORF">PHYBOEH_005556</name>
</gene>
<comment type="domain">
    <text evidence="5">The RxLR-dEER motif acts to carry the protein into the host cell cytoplasm through binding to cell surface phosphatidylinositol-3-phosphate.</text>
</comment>
<evidence type="ECO:0000256" key="3">
    <source>
        <dbReference type="ARBA" id="ARBA00022525"/>
    </source>
</evidence>
<dbReference type="Proteomes" id="UP000693981">
    <property type="component" value="Unassembled WGS sequence"/>
</dbReference>
<evidence type="ECO:0000256" key="2">
    <source>
        <dbReference type="ARBA" id="ARBA00010400"/>
    </source>
</evidence>
<evidence type="ECO:0000256" key="4">
    <source>
        <dbReference type="ARBA" id="ARBA00022729"/>
    </source>
</evidence>
<comment type="caution">
    <text evidence="6">The sequence shown here is derived from an EMBL/GenBank/DDBJ whole genome shotgun (WGS) entry which is preliminary data.</text>
</comment>
<dbReference type="EMBL" id="JAGDFL010000291">
    <property type="protein sequence ID" value="KAG7394192.1"/>
    <property type="molecule type" value="Genomic_DNA"/>
</dbReference>
<evidence type="ECO:0000256" key="1">
    <source>
        <dbReference type="ARBA" id="ARBA00004613"/>
    </source>
</evidence>
<feature type="chain" id="PRO_5035966957" description="RxLR effector protein" evidence="5">
    <location>
        <begin position="21"/>
        <end position="171"/>
    </location>
</feature>
<dbReference type="InterPro" id="IPR031825">
    <property type="entry name" value="RXLR"/>
</dbReference>
<dbReference type="Pfam" id="PF16810">
    <property type="entry name" value="RXLR"/>
    <property type="match status" value="1"/>
</dbReference>
<feature type="signal peptide" evidence="5">
    <location>
        <begin position="1"/>
        <end position="20"/>
    </location>
</feature>
<organism evidence="6 7">
    <name type="scientific">Phytophthora boehmeriae</name>
    <dbReference type="NCBI Taxonomy" id="109152"/>
    <lineage>
        <taxon>Eukaryota</taxon>
        <taxon>Sar</taxon>
        <taxon>Stramenopiles</taxon>
        <taxon>Oomycota</taxon>
        <taxon>Peronosporomycetes</taxon>
        <taxon>Peronosporales</taxon>
        <taxon>Peronosporaceae</taxon>
        <taxon>Phytophthora</taxon>
    </lineage>
</organism>
<comment type="subcellular location">
    <subcellularLocation>
        <location evidence="1 5">Secreted</location>
    </subcellularLocation>
</comment>
<dbReference type="AlphaFoldDB" id="A0A8T1WJF6"/>
<comment type="function">
    <text evidence="5">Effector that suppresses plant defense responses during pathogen infection.</text>
</comment>
<protein>
    <recommendedName>
        <fullName evidence="5">RxLR effector protein</fullName>
    </recommendedName>
</protein>
<accession>A0A8T1WJF6</accession>
<keyword evidence="3 5" id="KW-0964">Secreted</keyword>
<sequence length="171" mass="19665">MRLGCFLLVIASAFVSTCGAAPAIDGATVNLGTYRDYSTPDTERFLRDVNNGPKISERDADGEARGFSDLKKLFGFKRKEIDAFSTVTLNKMANNKKFKKKVFKVWDKQRLSVGQLMEKLDLKKYRRYKYKEQLEDYLNKPRSKKMVDYLNKIPGTKKAPEKSRKVTFKDA</sequence>
<evidence type="ECO:0000313" key="6">
    <source>
        <dbReference type="EMBL" id="KAG7394192.1"/>
    </source>
</evidence>
<name>A0A8T1WJF6_9STRA</name>
<keyword evidence="7" id="KW-1185">Reference proteome</keyword>